<keyword evidence="2" id="KW-1185">Reference proteome</keyword>
<evidence type="ECO:0000313" key="1">
    <source>
        <dbReference type="EMBL" id="MCX3264804.1"/>
    </source>
</evidence>
<dbReference type="Proteomes" id="UP001142592">
    <property type="component" value="Unassembled WGS sequence"/>
</dbReference>
<comment type="caution">
    <text evidence="1">The sequence shown here is derived from an EMBL/GenBank/DDBJ whole genome shotgun (WGS) entry which is preliminary data.</text>
</comment>
<organism evidence="1 2">
    <name type="scientific">Pedobacter agri</name>
    <dbReference type="NCBI Taxonomy" id="454586"/>
    <lineage>
        <taxon>Bacteria</taxon>
        <taxon>Pseudomonadati</taxon>
        <taxon>Bacteroidota</taxon>
        <taxon>Sphingobacteriia</taxon>
        <taxon>Sphingobacteriales</taxon>
        <taxon>Sphingobacteriaceae</taxon>
        <taxon>Pedobacter</taxon>
    </lineage>
</organism>
<dbReference type="AlphaFoldDB" id="A0A9X3DCC8"/>
<evidence type="ECO:0000313" key="2">
    <source>
        <dbReference type="Proteomes" id="UP001142592"/>
    </source>
</evidence>
<reference evidence="1" key="1">
    <citation type="submission" date="2022-11" db="EMBL/GenBank/DDBJ databases">
        <authorList>
            <person name="Graham C."/>
            <person name="Newman J.D."/>
        </authorList>
    </citation>
    <scope>NUCLEOTIDE SEQUENCE</scope>
    <source>
        <strain evidence="1">DSM 19486</strain>
    </source>
</reference>
<dbReference type="RefSeq" id="WP_010600038.1">
    <property type="nucleotide sequence ID" value="NZ_JAPJUH010000002.1"/>
</dbReference>
<gene>
    <name evidence="1" type="ORF">OQZ29_08620</name>
</gene>
<name>A0A9X3DCC8_9SPHI</name>
<accession>A0A9X3DCC8</accession>
<protein>
    <submittedName>
        <fullName evidence="1">Uncharacterized protein</fullName>
    </submittedName>
</protein>
<sequence>MPYDKISKNTHCDCLTDAHEDLTNFFARSVKRAPSLKNSDFKNHIERNKIPSDESKCEEVCGYNGVSIELWNDSSSSLLLEKYKYSAAISPQFKKNLCIIKFKANKGLVKHTPNQIVYNEYHYDFYKEDSFTVEDVELIDMIPLTIV</sequence>
<proteinExistence type="predicted"/>
<dbReference type="EMBL" id="JAPJUH010000002">
    <property type="protein sequence ID" value="MCX3264804.1"/>
    <property type="molecule type" value="Genomic_DNA"/>
</dbReference>